<gene>
    <name evidence="2" type="ORF">CVT25_014290</name>
</gene>
<dbReference type="Proteomes" id="UP000283269">
    <property type="component" value="Unassembled WGS sequence"/>
</dbReference>
<dbReference type="AlphaFoldDB" id="A0A409XKW2"/>
<proteinExistence type="predicted"/>
<organism evidence="2 3">
    <name type="scientific">Psilocybe cyanescens</name>
    <dbReference type="NCBI Taxonomy" id="93625"/>
    <lineage>
        <taxon>Eukaryota</taxon>
        <taxon>Fungi</taxon>
        <taxon>Dikarya</taxon>
        <taxon>Basidiomycota</taxon>
        <taxon>Agaricomycotina</taxon>
        <taxon>Agaricomycetes</taxon>
        <taxon>Agaricomycetidae</taxon>
        <taxon>Agaricales</taxon>
        <taxon>Agaricineae</taxon>
        <taxon>Strophariaceae</taxon>
        <taxon>Psilocybe</taxon>
    </lineage>
</organism>
<dbReference type="SUPFAM" id="SSF52374">
    <property type="entry name" value="Nucleotidylyl transferase"/>
    <property type="match status" value="1"/>
</dbReference>
<name>A0A409XKW2_PSICY</name>
<reference evidence="2 3" key="1">
    <citation type="journal article" date="2018" name="Evol. Lett.">
        <title>Horizontal gene cluster transfer increased hallucinogenic mushroom diversity.</title>
        <authorList>
            <person name="Reynolds H.T."/>
            <person name="Vijayakumar V."/>
            <person name="Gluck-Thaler E."/>
            <person name="Korotkin H.B."/>
            <person name="Matheny P.B."/>
            <person name="Slot J.C."/>
        </authorList>
    </citation>
    <scope>NUCLEOTIDE SEQUENCE [LARGE SCALE GENOMIC DNA]</scope>
    <source>
        <strain evidence="2 3">2631</strain>
    </source>
</reference>
<dbReference type="STRING" id="93625.A0A409XKW2"/>
<evidence type="ECO:0000313" key="2">
    <source>
        <dbReference type="EMBL" id="PPQ91402.1"/>
    </source>
</evidence>
<accession>A0A409XKW2</accession>
<dbReference type="OrthoDB" id="330671at2759"/>
<protein>
    <recommendedName>
        <fullName evidence="1">Cytidyltransferase-like domain-containing protein</fullName>
    </recommendedName>
</protein>
<evidence type="ECO:0000259" key="1">
    <source>
        <dbReference type="Pfam" id="PF01467"/>
    </source>
</evidence>
<dbReference type="InParanoid" id="A0A409XKW2"/>
<evidence type="ECO:0000313" key="3">
    <source>
        <dbReference type="Proteomes" id="UP000283269"/>
    </source>
</evidence>
<keyword evidence="3" id="KW-1185">Reference proteome</keyword>
<dbReference type="EMBL" id="NHYD01001350">
    <property type="protein sequence ID" value="PPQ91402.1"/>
    <property type="molecule type" value="Genomic_DNA"/>
</dbReference>
<dbReference type="InterPro" id="IPR004821">
    <property type="entry name" value="Cyt_trans-like"/>
</dbReference>
<dbReference type="Gene3D" id="3.40.50.620">
    <property type="entry name" value="HUPs"/>
    <property type="match status" value="1"/>
</dbReference>
<dbReference type="InterPro" id="IPR014729">
    <property type="entry name" value="Rossmann-like_a/b/a_fold"/>
</dbReference>
<feature type="domain" description="Cytidyltransferase-like" evidence="1">
    <location>
        <begin position="183"/>
        <end position="332"/>
    </location>
</feature>
<dbReference type="PANTHER" id="PTHR10695:SF46">
    <property type="entry name" value="BIFUNCTIONAL COENZYME A SYNTHASE-RELATED"/>
    <property type="match status" value="1"/>
</dbReference>
<dbReference type="PANTHER" id="PTHR10695">
    <property type="entry name" value="DEPHOSPHO-COA KINASE-RELATED"/>
    <property type="match status" value="1"/>
</dbReference>
<dbReference type="GO" id="GO:0004140">
    <property type="term" value="F:dephospho-CoA kinase activity"/>
    <property type="evidence" value="ECO:0007669"/>
    <property type="project" value="TreeGrafter"/>
</dbReference>
<dbReference type="Pfam" id="PF01467">
    <property type="entry name" value="CTP_transf_like"/>
    <property type="match status" value="1"/>
</dbReference>
<dbReference type="GO" id="GO:0015937">
    <property type="term" value="P:coenzyme A biosynthetic process"/>
    <property type="evidence" value="ECO:0007669"/>
    <property type="project" value="TreeGrafter"/>
</dbReference>
<comment type="caution">
    <text evidence="2">The sequence shown here is derived from an EMBL/GenBank/DDBJ whole genome shotgun (WGS) entry which is preliminary data.</text>
</comment>
<sequence>MQSTSKEIVDDAILLATLPNLSTPLFLAPVITWATTHTKNRLIIVLFSRHFNVHYPEKKDYLTFSENQALSRTESWDAVQRILTFTYVQATKAAQEMNKVFMDIDVLLRGLNQDFDLDSGLKLDICFRVSGDSIAVPLPSSIGFLRQLYIPPGDTDPLSRVATSVGTPSITSQIPSVYPVTALGGTFDHLHAGHKILLSMGAYITERKLIVGITEDALLKNKANRHILENLDVRTEKVRQFLHFFKPEITPDIVPIHDVYGPTGWDPDIQALVVSKETLNGAEAIAAHRKAQNLPPLRTFLIDVISATNASLDHEDAEWLKEHKLSSTFIRQWIVDNNKQEEEEGDDEKSSRPK</sequence>